<gene>
    <name evidence="2" type="ORF">ECPE_LOCUS16465</name>
</gene>
<dbReference type="WBParaSite" id="ECPE_0001650701-mRNA-1">
    <property type="protein sequence ID" value="ECPE_0001650701-mRNA-1"/>
    <property type="gene ID" value="ECPE_0001650701"/>
</dbReference>
<evidence type="ECO:0000313" key="3">
    <source>
        <dbReference type="Proteomes" id="UP000272942"/>
    </source>
</evidence>
<sequence>MSKAYPLMRSRDVPGVLCRWRGSHSLDNIPTATVSSLDDAYTNNLPSEIRSKLMKNQYCFDRAEAIIKLENKSKNTSNGGSNESKAEVKSEAPDRPLGHVTDEDQIRIRNCEKRKV</sequence>
<proteinExistence type="predicted"/>
<keyword evidence="3" id="KW-1185">Reference proteome</keyword>
<evidence type="ECO:0000313" key="4">
    <source>
        <dbReference type="WBParaSite" id="ECPE_0001650701-mRNA-1"/>
    </source>
</evidence>
<evidence type="ECO:0000313" key="2">
    <source>
        <dbReference type="EMBL" id="VDP93737.1"/>
    </source>
</evidence>
<name>A0A183BB79_9TREM</name>
<protein>
    <submittedName>
        <fullName evidence="4">Reverse transcriptase domain-containing protein</fullName>
    </submittedName>
</protein>
<dbReference type="AlphaFoldDB" id="A0A183BB79"/>
<accession>A0A183BB79</accession>
<dbReference type="Proteomes" id="UP000272942">
    <property type="component" value="Unassembled WGS sequence"/>
</dbReference>
<feature type="compositionally biased region" description="Basic and acidic residues" evidence="1">
    <location>
        <begin position="84"/>
        <end position="116"/>
    </location>
</feature>
<evidence type="ECO:0000256" key="1">
    <source>
        <dbReference type="SAM" id="MobiDB-lite"/>
    </source>
</evidence>
<reference evidence="2 3" key="2">
    <citation type="submission" date="2018-11" db="EMBL/GenBank/DDBJ databases">
        <authorList>
            <consortium name="Pathogen Informatics"/>
        </authorList>
    </citation>
    <scope>NUCLEOTIDE SEQUENCE [LARGE SCALE GENOMIC DNA]</scope>
    <source>
        <strain evidence="2 3">Egypt</strain>
    </source>
</reference>
<organism evidence="4">
    <name type="scientific">Echinostoma caproni</name>
    <dbReference type="NCBI Taxonomy" id="27848"/>
    <lineage>
        <taxon>Eukaryota</taxon>
        <taxon>Metazoa</taxon>
        <taxon>Spiralia</taxon>
        <taxon>Lophotrochozoa</taxon>
        <taxon>Platyhelminthes</taxon>
        <taxon>Trematoda</taxon>
        <taxon>Digenea</taxon>
        <taxon>Plagiorchiida</taxon>
        <taxon>Echinostomata</taxon>
        <taxon>Echinostomatoidea</taxon>
        <taxon>Echinostomatidae</taxon>
        <taxon>Echinostoma</taxon>
    </lineage>
</organism>
<feature type="region of interest" description="Disordered" evidence="1">
    <location>
        <begin position="70"/>
        <end position="116"/>
    </location>
</feature>
<reference evidence="4" key="1">
    <citation type="submission" date="2016-06" db="UniProtKB">
        <authorList>
            <consortium name="WormBaseParasite"/>
        </authorList>
    </citation>
    <scope>IDENTIFICATION</scope>
</reference>
<dbReference type="EMBL" id="UZAN01064458">
    <property type="protein sequence ID" value="VDP93737.1"/>
    <property type="molecule type" value="Genomic_DNA"/>
</dbReference>
<feature type="compositionally biased region" description="Low complexity" evidence="1">
    <location>
        <begin position="74"/>
        <end position="83"/>
    </location>
</feature>